<dbReference type="GO" id="GO:0000271">
    <property type="term" value="P:polysaccharide biosynthetic process"/>
    <property type="evidence" value="ECO:0007669"/>
    <property type="project" value="InterPro"/>
</dbReference>
<dbReference type="RefSeq" id="WP_254093411.1">
    <property type="nucleotide sequence ID" value="NZ_JAHESC010000058.1"/>
</dbReference>
<dbReference type="AlphaFoldDB" id="A0AAP2DIT9"/>
<accession>A0AAP2DIT9</accession>
<dbReference type="InterPro" id="IPR007833">
    <property type="entry name" value="Capsule_polysaccharide_synth"/>
</dbReference>
<comment type="caution">
    <text evidence="1">The sequence shown here is derived from an EMBL/GenBank/DDBJ whole genome shotgun (WGS) entry which is preliminary data.</text>
</comment>
<organism evidence="1 2">
    <name type="scientific">Dawidia soli</name>
    <dbReference type="NCBI Taxonomy" id="2782352"/>
    <lineage>
        <taxon>Bacteria</taxon>
        <taxon>Pseudomonadati</taxon>
        <taxon>Bacteroidota</taxon>
        <taxon>Cytophagia</taxon>
        <taxon>Cytophagales</taxon>
        <taxon>Chryseotaleaceae</taxon>
        <taxon>Dawidia</taxon>
    </lineage>
</organism>
<evidence type="ECO:0000313" key="1">
    <source>
        <dbReference type="EMBL" id="MBT1690192.1"/>
    </source>
</evidence>
<sequence>MKEFDIAIVSSYHEEILAADWYFTIQAQGKRCLIITPNPNEYNVLVKQGVDAVYLNDYFPAKTPSRAAIDGYFRKKGIDDMVKYVSTERAYYGQSNNHIIRYAYRYAEAFARVLEEYKIGIVLHAVQGGEVVRRCASLIADEKKIRVIYLGETFIPHTINLYADEFRTMLEPQEKRVMAPGDAQKFIDDKIQRKPVIFYETEKRRYVRTPLVKKFFTLIKEGNWNIIRAYFASKWTLQVDRRIKDFYTRVAGTFHDFNKDDKYFYYPFNVDAESELYIRNYEYIDQAGAIEKLAAHLPAGYKLYVKTHPGLEGHLSINSYRRLSRLRNVVVLHAKVNSFDVVKSSQGVIIVSSTVGVESYIMGKPTCVIGHWPYVVYGNFPATKNMSEVFDKLLSPTRPPNEPVKFIQNLYAGSIEGSLWMGHEDFKKMVAGILALK</sequence>
<protein>
    <recommendedName>
        <fullName evidence="3">Capsule polysaccharide biosynthesis protein</fullName>
    </recommendedName>
</protein>
<dbReference type="Proteomes" id="UP001319180">
    <property type="component" value="Unassembled WGS sequence"/>
</dbReference>
<dbReference type="Pfam" id="PF05159">
    <property type="entry name" value="Capsule_synth"/>
    <property type="match status" value="1"/>
</dbReference>
<reference evidence="1 2" key="1">
    <citation type="submission" date="2021-05" db="EMBL/GenBank/DDBJ databases">
        <title>A Polyphasic approach of four new species of the genus Ohtaekwangia: Ohtaekwangia histidinii sp. nov., Ohtaekwangia cretensis sp. nov., Ohtaekwangia indiensis sp. nov., Ohtaekwangia reichenbachii sp. nov. from diverse environment.</title>
        <authorList>
            <person name="Octaviana S."/>
        </authorList>
    </citation>
    <scope>NUCLEOTIDE SEQUENCE [LARGE SCALE GENOMIC DNA]</scope>
    <source>
        <strain evidence="1 2">PWU37</strain>
    </source>
</reference>
<proteinExistence type="predicted"/>
<name>A0AAP2DIT9_9BACT</name>
<evidence type="ECO:0008006" key="3">
    <source>
        <dbReference type="Google" id="ProtNLM"/>
    </source>
</evidence>
<keyword evidence="2" id="KW-1185">Reference proteome</keyword>
<dbReference type="EMBL" id="JAHESC010000058">
    <property type="protein sequence ID" value="MBT1690192.1"/>
    <property type="molecule type" value="Genomic_DNA"/>
</dbReference>
<gene>
    <name evidence="1" type="ORF">KK078_26745</name>
</gene>
<dbReference type="SUPFAM" id="SSF53756">
    <property type="entry name" value="UDP-Glycosyltransferase/glycogen phosphorylase"/>
    <property type="match status" value="1"/>
</dbReference>
<dbReference type="GO" id="GO:0015774">
    <property type="term" value="P:polysaccharide transport"/>
    <property type="evidence" value="ECO:0007669"/>
    <property type="project" value="InterPro"/>
</dbReference>
<dbReference type="InterPro" id="IPR043148">
    <property type="entry name" value="TagF_C"/>
</dbReference>
<dbReference type="Gene3D" id="3.40.50.12580">
    <property type="match status" value="1"/>
</dbReference>
<evidence type="ECO:0000313" key="2">
    <source>
        <dbReference type="Proteomes" id="UP001319180"/>
    </source>
</evidence>